<keyword evidence="1" id="KW-1133">Transmembrane helix</keyword>
<comment type="caution">
    <text evidence="2">The sequence shown here is derived from an EMBL/GenBank/DDBJ whole genome shotgun (WGS) entry which is preliminary data.</text>
</comment>
<name>A0ABS2QEN3_9BACI</name>
<gene>
    <name evidence="2" type="ORF">JOC77_001017</name>
</gene>
<keyword evidence="1" id="KW-0812">Transmembrane</keyword>
<accession>A0ABS2QEN3</accession>
<evidence type="ECO:0000256" key="1">
    <source>
        <dbReference type="SAM" id="Phobius"/>
    </source>
</evidence>
<protein>
    <submittedName>
        <fullName evidence="2">Uncharacterized protein (DUF983 family)</fullName>
    </submittedName>
</protein>
<organism evidence="2 3">
    <name type="scientific">Peribacillus deserti</name>
    <dbReference type="NCBI Taxonomy" id="673318"/>
    <lineage>
        <taxon>Bacteria</taxon>
        <taxon>Bacillati</taxon>
        <taxon>Bacillota</taxon>
        <taxon>Bacilli</taxon>
        <taxon>Bacillales</taxon>
        <taxon>Bacillaceae</taxon>
        <taxon>Peribacillus</taxon>
    </lineage>
</organism>
<reference evidence="2 3" key="1">
    <citation type="submission" date="2021-01" db="EMBL/GenBank/DDBJ databases">
        <title>Genomic Encyclopedia of Type Strains, Phase IV (KMG-IV): sequencing the most valuable type-strain genomes for metagenomic binning, comparative biology and taxonomic classification.</title>
        <authorList>
            <person name="Goeker M."/>
        </authorList>
    </citation>
    <scope>NUCLEOTIDE SEQUENCE [LARGE SCALE GENOMIC DNA]</scope>
    <source>
        <strain evidence="2 3">DSM 105482</strain>
    </source>
</reference>
<evidence type="ECO:0000313" key="2">
    <source>
        <dbReference type="EMBL" id="MBM7691610.1"/>
    </source>
</evidence>
<dbReference type="RefSeq" id="WP_204539455.1">
    <property type="nucleotide sequence ID" value="NZ_JAFBFI010000003.1"/>
</dbReference>
<dbReference type="Proteomes" id="UP000823486">
    <property type="component" value="Unassembled WGS sequence"/>
</dbReference>
<feature type="transmembrane region" description="Helical" evidence="1">
    <location>
        <begin position="46"/>
        <end position="68"/>
    </location>
</feature>
<evidence type="ECO:0000313" key="3">
    <source>
        <dbReference type="Proteomes" id="UP000823486"/>
    </source>
</evidence>
<feature type="transmembrane region" description="Helical" evidence="1">
    <location>
        <begin position="20"/>
        <end position="40"/>
    </location>
</feature>
<keyword evidence="1" id="KW-0472">Membrane</keyword>
<dbReference type="EMBL" id="JAFBFI010000003">
    <property type="protein sequence ID" value="MBM7691610.1"/>
    <property type="molecule type" value="Genomic_DNA"/>
</dbReference>
<proteinExistence type="predicted"/>
<sequence length="76" mass="8617">MKTEVKTDVVHRSQGSPLSFFIKGNMVVAFVVIAFLINSNRWSEDAWFAILVMVIGFEIVTLLTVLIVKIKPDKKH</sequence>
<keyword evidence="3" id="KW-1185">Reference proteome</keyword>